<proteinExistence type="predicted"/>
<accession>A0ABR3L3H2</accession>
<evidence type="ECO:0000313" key="1">
    <source>
        <dbReference type="EMBL" id="KAL1247460.1"/>
    </source>
</evidence>
<reference evidence="1 2" key="1">
    <citation type="submission" date="2023-09" db="EMBL/GenBank/DDBJ databases">
        <authorList>
            <person name="Wang M."/>
        </authorList>
    </citation>
    <scope>NUCLEOTIDE SEQUENCE [LARGE SCALE GENOMIC DNA]</scope>
    <source>
        <strain evidence="1">GT-2023</strain>
        <tissue evidence="1">Liver</tissue>
    </source>
</reference>
<dbReference type="EMBL" id="JAYMGO010000025">
    <property type="protein sequence ID" value="KAL1247460.1"/>
    <property type="molecule type" value="Genomic_DNA"/>
</dbReference>
<name>A0ABR3L3H2_9TELE</name>
<keyword evidence="2" id="KW-1185">Reference proteome</keyword>
<comment type="caution">
    <text evidence="1">The sequence shown here is derived from an EMBL/GenBank/DDBJ whole genome shotgun (WGS) entry which is preliminary data.</text>
</comment>
<sequence length="98" mass="10904">MYCIRKRGSIKAKEGGEKRCRTLYDSSMNGGGEGSSHSMTIPMMATIHRHRKCLTSHPERRQQQPACVKGVIGYNYGLPMKMVYMLAATTNIALLIPS</sequence>
<gene>
    <name evidence="1" type="ORF">QQF64_022836</name>
</gene>
<dbReference type="Proteomes" id="UP001558613">
    <property type="component" value="Unassembled WGS sequence"/>
</dbReference>
<evidence type="ECO:0000313" key="2">
    <source>
        <dbReference type="Proteomes" id="UP001558613"/>
    </source>
</evidence>
<protein>
    <submittedName>
        <fullName evidence="1">Uncharacterized protein</fullName>
    </submittedName>
</protein>
<organism evidence="1 2">
    <name type="scientific">Cirrhinus molitorella</name>
    <name type="common">mud carp</name>
    <dbReference type="NCBI Taxonomy" id="172907"/>
    <lineage>
        <taxon>Eukaryota</taxon>
        <taxon>Metazoa</taxon>
        <taxon>Chordata</taxon>
        <taxon>Craniata</taxon>
        <taxon>Vertebrata</taxon>
        <taxon>Euteleostomi</taxon>
        <taxon>Actinopterygii</taxon>
        <taxon>Neopterygii</taxon>
        <taxon>Teleostei</taxon>
        <taxon>Ostariophysi</taxon>
        <taxon>Cypriniformes</taxon>
        <taxon>Cyprinidae</taxon>
        <taxon>Labeoninae</taxon>
        <taxon>Labeonini</taxon>
        <taxon>Cirrhinus</taxon>
    </lineage>
</organism>